<gene>
    <name evidence="1" type="ORF">EVAR_41999_1</name>
</gene>
<evidence type="ECO:0000313" key="1">
    <source>
        <dbReference type="EMBL" id="GBP52096.1"/>
    </source>
</evidence>
<reference evidence="1 2" key="1">
    <citation type="journal article" date="2019" name="Commun. Biol.">
        <title>The bagworm genome reveals a unique fibroin gene that provides high tensile strength.</title>
        <authorList>
            <person name="Kono N."/>
            <person name="Nakamura H."/>
            <person name="Ohtoshi R."/>
            <person name="Tomita M."/>
            <person name="Numata K."/>
            <person name="Arakawa K."/>
        </authorList>
    </citation>
    <scope>NUCLEOTIDE SEQUENCE [LARGE SCALE GENOMIC DNA]</scope>
</reference>
<name>A0A4C1WKW3_EUMVA</name>
<comment type="caution">
    <text evidence="1">The sequence shown here is derived from an EMBL/GenBank/DDBJ whole genome shotgun (WGS) entry which is preliminary data.</text>
</comment>
<evidence type="ECO:0000313" key="2">
    <source>
        <dbReference type="Proteomes" id="UP000299102"/>
    </source>
</evidence>
<accession>A0A4C1WKW3</accession>
<organism evidence="1 2">
    <name type="scientific">Eumeta variegata</name>
    <name type="common">Bagworm moth</name>
    <name type="synonym">Eumeta japonica</name>
    <dbReference type="NCBI Taxonomy" id="151549"/>
    <lineage>
        <taxon>Eukaryota</taxon>
        <taxon>Metazoa</taxon>
        <taxon>Ecdysozoa</taxon>
        <taxon>Arthropoda</taxon>
        <taxon>Hexapoda</taxon>
        <taxon>Insecta</taxon>
        <taxon>Pterygota</taxon>
        <taxon>Neoptera</taxon>
        <taxon>Endopterygota</taxon>
        <taxon>Lepidoptera</taxon>
        <taxon>Glossata</taxon>
        <taxon>Ditrysia</taxon>
        <taxon>Tineoidea</taxon>
        <taxon>Psychidae</taxon>
        <taxon>Oiketicinae</taxon>
        <taxon>Eumeta</taxon>
    </lineage>
</organism>
<sequence length="78" mass="8348">MLFVSSSRIPILGVTVSTKESASKGEGIKLPVSRKGCGFMLPLSAFECDAKRVPNSWSFSSAAWANNPSSLRRAENEG</sequence>
<protein>
    <submittedName>
        <fullName evidence="1">Uncharacterized protein</fullName>
    </submittedName>
</protein>
<keyword evidence="2" id="KW-1185">Reference proteome</keyword>
<dbReference type="EMBL" id="BGZK01000595">
    <property type="protein sequence ID" value="GBP52096.1"/>
    <property type="molecule type" value="Genomic_DNA"/>
</dbReference>
<dbReference type="Proteomes" id="UP000299102">
    <property type="component" value="Unassembled WGS sequence"/>
</dbReference>
<proteinExistence type="predicted"/>
<dbReference type="AlphaFoldDB" id="A0A4C1WKW3"/>